<evidence type="ECO:0000256" key="1">
    <source>
        <dbReference type="ARBA" id="ARBA00007316"/>
    </source>
</evidence>
<dbReference type="FunFam" id="3.40.50.300:FF:000527">
    <property type="entry name" value="Tyrosine-protein kinase etk"/>
    <property type="match status" value="1"/>
</dbReference>
<evidence type="ECO:0000256" key="7">
    <source>
        <dbReference type="ARBA" id="ARBA00022840"/>
    </source>
</evidence>
<dbReference type="InterPro" id="IPR027417">
    <property type="entry name" value="P-loop_NTPase"/>
</dbReference>
<dbReference type="GO" id="GO:0004715">
    <property type="term" value="F:non-membrane spanning protein tyrosine kinase activity"/>
    <property type="evidence" value="ECO:0007669"/>
    <property type="project" value="UniProtKB-EC"/>
</dbReference>
<dbReference type="Proteomes" id="UP000244956">
    <property type="component" value="Unassembled WGS sequence"/>
</dbReference>
<dbReference type="NCBIfam" id="TIGR01007">
    <property type="entry name" value="eps_fam"/>
    <property type="match status" value="1"/>
</dbReference>
<dbReference type="Gene3D" id="3.40.50.300">
    <property type="entry name" value="P-loop containing nucleotide triphosphate hydrolases"/>
    <property type="match status" value="1"/>
</dbReference>
<reference evidence="13 14" key="1">
    <citation type="submission" date="2018-05" db="EMBL/GenBank/DDBJ databases">
        <title>Marinilabilia rubrum sp. nov., isolated from saltern sediment.</title>
        <authorList>
            <person name="Zhang R."/>
        </authorList>
    </citation>
    <scope>NUCLEOTIDE SEQUENCE [LARGE SCALE GENOMIC DNA]</scope>
    <source>
        <strain evidence="13 14">WTE16</strain>
    </source>
</reference>
<gene>
    <name evidence="13" type="ORF">DDZ16_06660</name>
</gene>
<dbReference type="InterPro" id="IPR050445">
    <property type="entry name" value="Bact_polysacc_biosynth/exp"/>
</dbReference>
<proteinExistence type="inferred from homology"/>
<comment type="catalytic activity">
    <reaction evidence="9">
        <text>L-tyrosyl-[protein] + ATP = O-phospho-L-tyrosyl-[protein] + ADP + H(+)</text>
        <dbReference type="Rhea" id="RHEA:10596"/>
        <dbReference type="Rhea" id="RHEA-COMP:10136"/>
        <dbReference type="Rhea" id="RHEA-COMP:20101"/>
        <dbReference type="ChEBI" id="CHEBI:15378"/>
        <dbReference type="ChEBI" id="CHEBI:30616"/>
        <dbReference type="ChEBI" id="CHEBI:46858"/>
        <dbReference type="ChEBI" id="CHEBI:61978"/>
        <dbReference type="ChEBI" id="CHEBI:456216"/>
        <dbReference type="EC" id="2.7.10.2"/>
    </reaction>
</comment>
<dbReference type="EMBL" id="QEWP01000004">
    <property type="protein sequence ID" value="PWE00038.1"/>
    <property type="molecule type" value="Genomic_DNA"/>
</dbReference>
<keyword evidence="11" id="KW-1133">Transmembrane helix</keyword>
<evidence type="ECO:0000256" key="6">
    <source>
        <dbReference type="ARBA" id="ARBA00022777"/>
    </source>
</evidence>
<keyword evidence="11" id="KW-0472">Membrane</keyword>
<keyword evidence="4" id="KW-0808">Transferase</keyword>
<feature type="domain" description="AAA" evidence="12">
    <location>
        <begin position="606"/>
        <end position="746"/>
    </location>
</feature>
<evidence type="ECO:0000256" key="4">
    <source>
        <dbReference type="ARBA" id="ARBA00022679"/>
    </source>
</evidence>
<evidence type="ECO:0000259" key="12">
    <source>
        <dbReference type="Pfam" id="PF13614"/>
    </source>
</evidence>
<evidence type="ECO:0000256" key="5">
    <source>
        <dbReference type="ARBA" id="ARBA00022741"/>
    </source>
</evidence>
<dbReference type="InterPro" id="IPR025669">
    <property type="entry name" value="AAA_dom"/>
</dbReference>
<dbReference type="Pfam" id="PF13614">
    <property type="entry name" value="AAA_31"/>
    <property type="match status" value="1"/>
</dbReference>
<keyword evidence="6" id="KW-0418">Kinase</keyword>
<accession>A0A2U2BAE5</accession>
<evidence type="ECO:0000256" key="9">
    <source>
        <dbReference type="ARBA" id="ARBA00051245"/>
    </source>
</evidence>
<keyword evidence="14" id="KW-1185">Reference proteome</keyword>
<keyword evidence="5" id="KW-0547">Nucleotide-binding</keyword>
<keyword evidence="8" id="KW-0829">Tyrosine-protein kinase</keyword>
<protein>
    <recommendedName>
        <fullName evidence="3">non-specific protein-tyrosine kinase</fullName>
        <ecNumber evidence="3">2.7.10.2</ecNumber>
    </recommendedName>
</protein>
<evidence type="ECO:0000256" key="3">
    <source>
        <dbReference type="ARBA" id="ARBA00011903"/>
    </source>
</evidence>
<organism evidence="13 14">
    <name type="scientific">Marinilabilia rubra</name>
    <dbReference type="NCBI Taxonomy" id="2162893"/>
    <lineage>
        <taxon>Bacteria</taxon>
        <taxon>Pseudomonadati</taxon>
        <taxon>Bacteroidota</taxon>
        <taxon>Bacteroidia</taxon>
        <taxon>Marinilabiliales</taxon>
        <taxon>Marinilabiliaceae</taxon>
        <taxon>Marinilabilia</taxon>
    </lineage>
</organism>
<keyword evidence="11" id="KW-0812">Transmembrane</keyword>
<dbReference type="GO" id="GO:0005524">
    <property type="term" value="F:ATP binding"/>
    <property type="evidence" value="ECO:0007669"/>
    <property type="project" value="UniProtKB-KW"/>
</dbReference>
<feature type="coiled-coil region" evidence="10">
    <location>
        <begin position="282"/>
        <end position="353"/>
    </location>
</feature>
<evidence type="ECO:0000256" key="10">
    <source>
        <dbReference type="SAM" id="Coils"/>
    </source>
</evidence>
<dbReference type="GO" id="GO:0005886">
    <property type="term" value="C:plasma membrane"/>
    <property type="evidence" value="ECO:0007669"/>
    <property type="project" value="TreeGrafter"/>
</dbReference>
<dbReference type="RefSeq" id="WP_109263661.1">
    <property type="nucleotide sequence ID" value="NZ_QEWP01000004.1"/>
</dbReference>
<dbReference type="SUPFAM" id="SSF52540">
    <property type="entry name" value="P-loop containing nucleoside triphosphate hydrolases"/>
    <property type="match status" value="1"/>
</dbReference>
<dbReference type="GO" id="GO:0042802">
    <property type="term" value="F:identical protein binding"/>
    <property type="evidence" value="ECO:0007669"/>
    <property type="project" value="UniProtKB-ARBA"/>
</dbReference>
<comment type="caution">
    <text evidence="13">The sequence shown here is derived from an EMBL/GenBank/DDBJ whole genome shotgun (WGS) entry which is preliminary data.</text>
</comment>
<evidence type="ECO:0000256" key="8">
    <source>
        <dbReference type="ARBA" id="ARBA00023137"/>
    </source>
</evidence>
<keyword evidence="10" id="KW-0175">Coiled coil</keyword>
<feature type="transmembrane region" description="Helical" evidence="11">
    <location>
        <begin position="38"/>
        <end position="56"/>
    </location>
</feature>
<dbReference type="InterPro" id="IPR005702">
    <property type="entry name" value="Wzc-like_C"/>
</dbReference>
<comment type="similarity">
    <text evidence="2">Belongs to the etk/wzc family.</text>
</comment>
<evidence type="ECO:0000313" key="14">
    <source>
        <dbReference type="Proteomes" id="UP000244956"/>
    </source>
</evidence>
<comment type="similarity">
    <text evidence="1">Belongs to the CpsD/CapB family.</text>
</comment>
<dbReference type="AlphaFoldDB" id="A0A2U2BAE5"/>
<dbReference type="EC" id="2.7.10.2" evidence="3"/>
<dbReference type="PANTHER" id="PTHR32309">
    <property type="entry name" value="TYROSINE-PROTEIN KINASE"/>
    <property type="match status" value="1"/>
</dbReference>
<dbReference type="OrthoDB" id="9794577at2"/>
<evidence type="ECO:0000313" key="13">
    <source>
        <dbReference type="EMBL" id="PWE00038.1"/>
    </source>
</evidence>
<dbReference type="CDD" id="cd05387">
    <property type="entry name" value="BY-kinase"/>
    <property type="match status" value="1"/>
</dbReference>
<keyword evidence="7" id="KW-0067">ATP-binding</keyword>
<name>A0A2U2BAE5_9BACT</name>
<dbReference type="PANTHER" id="PTHR32309:SF13">
    <property type="entry name" value="FERRIC ENTEROBACTIN TRANSPORT PROTEIN FEPE"/>
    <property type="match status" value="1"/>
</dbReference>
<evidence type="ECO:0000256" key="11">
    <source>
        <dbReference type="SAM" id="Phobius"/>
    </source>
</evidence>
<sequence>MVTNPKGSSSFQNHNIPGGKSDGFSDIKKIARLVLRHWFLFAISIPVFLGGVYLFHRYTLPVYRGSVTMLFKAESEKMLNDINLMEGFGLSSEVRNIENQTFIIKSQKTIREVIDRLDFSISYYADGRFKDTELYHSAPFKIEILENHPQILGVPLYIKPLAGGKYKVSASGESGVLHRFDQSSAVGRTGPFSYEKTVEAGEVVNHQNFSFRIIPDTRNLRTGSGEFFIKFNSHQQLTSRYRSRVSVNNYREGSSIVFIGVTGHNTSKIVAFLNVLSDVIVENNLERKNDMATRSLDFIQQQLKNVADTLNQTQKKLMDFRKNNRFMVPSEFASRLADEFIEFEKELKMMELKYDYFQKLKARLKNGKMKEDYLLSAFADDDAGVVNQLVGKYMETISEMKTLDKATGISNPYYSQLENEISVISSTLLQAIDKKMETLLIREGEIKQQVAELSIRMNNLPELEKEFLELERAFKLNDAIYTFLLQKNSETQIAKASNTPDNEILNKATISGIVSPDERGNYGKAFLLALILPAAVIGFKEMLNNKIRDREEMESIAGDFPNMGTIVRSRITGENVVRELPNSLLAESFRSLRTKIRFMLSEEKHKVILVTSTNTGEGKTFCALNLASAFAISGKKVALLGFDMRKPRLSKIFEKDQQIGISNYLVNQKKFEEIIYPSELENMWLIPSGVTPPNPSELIAGERTKLLFDYLKSQFDVIVVDTPPIGLVADARILMQHSDCNLFIVRAGLTHKEHFATTIEEIRNEKISHTGLVLNDINPADKRYGYYNTSYYGPSPEEVK</sequence>
<evidence type="ECO:0000256" key="2">
    <source>
        <dbReference type="ARBA" id="ARBA00008883"/>
    </source>
</evidence>